<keyword evidence="3" id="KW-0813">Transport</keyword>
<proteinExistence type="inferred from homology"/>
<evidence type="ECO:0000313" key="6">
    <source>
        <dbReference type="EMBL" id="TQL62343.1"/>
    </source>
</evidence>
<organism evidence="6 7">
    <name type="scientific">Propioniferax innocua</name>
    <dbReference type="NCBI Taxonomy" id="1753"/>
    <lineage>
        <taxon>Bacteria</taxon>
        <taxon>Bacillati</taxon>
        <taxon>Actinomycetota</taxon>
        <taxon>Actinomycetes</taxon>
        <taxon>Propionibacteriales</taxon>
        <taxon>Propionibacteriaceae</taxon>
        <taxon>Propioniferax</taxon>
    </lineage>
</organism>
<dbReference type="PROSITE" id="PS51257">
    <property type="entry name" value="PROKAR_LIPOPROTEIN"/>
    <property type="match status" value="1"/>
</dbReference>
<dbReference type="RefSeq" id="WP_142092208.1">
    <property type="nucleotide sequence ID" value="NZ_BAAAMD010000003.1"/>
</dbReference>
<protein>
    <submittedName>
        <fullName evidence="6">Carbohydrate ABC transporter substrate-binding protein (CUT1 family)</fullName>
    </submittedName>
</protein>
<dbReference type="PANTHER" id="PTHR43649:SF31">
    <property type="entry name" value="SN-GLYCEROL-3-PHOSPHATE-BINDING PERIPLASMIC PROTEIN UGPB"/>
    <property type="match status" value="1"/>
</dbReference>
<dbReference type="SUPFAM" id="SSF53850">
    <property type="entry name" value="Periplasmic binding protein-like II"/>
    <property type="match status" value="1"/>
</dbReference>
<accession>A0A542ZPR0</accession>
<sequence length="427" mass="46272">MKRQIRTRAGAALAAASLLLTACGGDGTSDGVTEIDFYYPIAVGGPLESVMNGYIDRFNDEHDDIEVTPVYSGDYEQTLASVQSAAQAGNTPALTVLGSHELLTVHDAGIIKPIEEIVDDPEWFDGFYDSFMLNSTLPDGTVASIPFQRSTVVMYWNKELFEKAGLDPETAPTTWDEMVDFGKQAQDRGGADWGIQIPSTTWGVWMLECMVIQNGELLWDAESGAHVGYDDPATATALQNWADLQADGLEPKGTVEWGTLPTEFSNGNTAIAWTTTGQLTNIKDNADFEFGVAPLPAQDQPGSATGGGNLYVMDGIDDDQQDAAVELARFLSSPEIQSDWGVESGYVAAVEEAWESEPLASYVEEFPQAGAARDQLDVAEPEFGTYRRQEVFDVMANAIEEVMGGAEVEPTLEEAQKQADEILAEYQ</sequence>
<comment type="subcellular location">
    <subcellularLocation>
        <location evidence="1">Cell envelope</location>
    </subcellularLocation>
</comment>
<dbReference type="PANTHER" id="PTHR43649">
    <property type="entry name" value="ARABINOSE-BINDING PROTEIN-RELATED"/>
    <property type="match status" value="1"/>
</dbReference>
<dbReference type="Proteomes" id="UP000316196">
    <property type="component" value="Unassembled WGS sequence"/>
</dbReference>
<evidence type="ECO:0000256" key="3">
    <source>
        <dbReference type="ARBA" id="ARBA00022448"/>
    </source>
</evidence>
<feature type="signal peptide" evidence="5">
    <location>
        <begin position="1"/>
        <end position="22"/>
    </location>
</feature>
<evidence type="ECO:0000313" key="7">
    <source>
        <dbReference type="Proteomes" id="UP000316196"/>
    </source>
</evidence>
<keyword evidence="7" id="KW-1185">Reference proteome</keyword>
<dbReference type="GO" id="GO:0030313">
    <property type="term" value="C:cell envelope"/>
    <property type="evidence" value="ECO:0007669"/>
    <property type="project" value="UniProtKB-SubCell"/>
</dbReference>
<dbReference type="InterPro" id="IPR006059">
    <property type="entry name" value="SBP"/>
</dbReference>
<gene>
    <name evidence="6" type="ORF">FB460_0116</name>
</gene>
<dbReference type="InterPro" id="IPR050490">
    <property type="entry name" value="Bact_solute-bd_prot1"/>
</dbReference>
<keyword evidence="4 5" id="KW-0732">Signal</keyword>
<evidence type="ECO:0000256" key="4">
    <source>
        <dbReference type="ARBA" id="ARBA00022729"/>
    </source>
</evidence>
<dbReference type="Gene3D" id="3.40.190.10">
    <property type="entry name" value="Periplasmic binding protein-like II"/>
    <property type="match status" value="2"/>
</dbReference>
<name>A0A542ZPR0_9ACTN</name>
<reference evidence="6 7" key="1">
    <citation type="submission" date="2019-06" db="EMBL/GenBank/DDBJ databases">
        <title>Sequencing the genomes of 1000 actinobacteria strains.</title>
        <authorList>
            <person name="Klenk H.-P."/>
        </authorList>
    </citation>
    <scope>NUCLEOTIDE SEQUENCE [LARGE SCALE GENOMIC DNA]</scope>
    <source>
        <strain evidence="6 7">DSM 8251</strain>
    </source>
</reference>
<evidence type="ECO:0000256" key="2">
    <source>
        <dbReference type="ARBA" id="ARBA00008520"/>
    </source>
</evidence>
<dbReference type="EMBL" id="VFOR01000001">
    <property type="protein sequence ID" value="TQL62343.1"/>
    <property type="molecule type" value="Genomic_DNA"/>
</dbReference>
<evidence type="ECO:0000256" key="5">
    <source>
        <dbReference type="SAM" id="SignalP"/>
    </source>
</evidence>
<evidence type="ECO:0000256" key="1">
    <source>
        <dbReference type="ARBA" id="ARBA00004196"/>
    </source>
</evidence>
<comment type="similarity">
    <text evidence="2">Belongs to the bacterial solute-binding protein 1 family.</text>
</comment>
<dbReference type="AlphaFoldDB" id="A0A542ZPR0"/>
<dbReference type="OrthoDB" id="2509690at2"/>
<dbReference type="CDD" id="cd14748">
    <property type="entry name" value="PBP2_UgpB"/>
    <property type="match status" value="1"/>
</dbReference>
<comment type="caution">
    <text evidence="6">The sequence shown here is derived from an EMBL/GenBank/DDBJ whole genome shotgun (WGS) entry which is preliminary data.</text>
</comment>
<feature type="chain" id="PRO_5038906849" evidence="5">
    <location>
        <begin position="23"/>
        <end position="427"/>
    </location>
</feature>
<dbReference type="Pfam" id="PF13416">
    <property type="entry name" value="SBP_bac_8"/>
    <property type="match status" value="1"/>
</dbReference>